<comment type="subcellular location">
    <subcellularLocation>
        <location evidence="1">Nucleus</location>
    </subcellularLocation>
</comment>
<dbReference type="PROSITE" id="PS50157">
    <property type="entry name" value="ZINC_FINGER_C2H2_2"/>
    <property type="match status" value="4"/>
</dbReference>
<keyword evidence="10" id="KW-0539">Nucleus</keyword>
<keyword evidence="6" id="KW-0862">Zinc</keyword>
<dbReference type="GO" id="GO:0000122">
    <property type="term" value="P:negative regulation of transcription by RNA polymerase II"/>
    <property type="evidence" value="ECO:0007669"/>
    <property type="project" value="UniProtKB-ARBA"/>
</dbReference>
<evidence type="ECO:0000259" key="12">
    <source>
        <dbReference type="PROSITE" id="PS50157"/>
    </source>
</evidence>
<protein>
    <submittedName>
        <fullName evidence="13">Putative c2h2-type zn-finger protein</fullName>
    </submittedName>
</protein>
<evidence type="ECO:0000256" key="7">
    <source>
        <dbReference type="ARBA" id="ARBA00023015"/>
    </source>
</evidence>
<dbReference type="Pfam" id="PF23561">
    <property type="entry name" value="zf-C2H2_15"/>
    <property type="match status" value="1"/>
</dbReference>
<comment type="similarity">
    <text evidence="2">Belongs to the GLI C2H2-type zinc-finger protein family.</text>
</comment>
<feature type="domain" description="C2H2-type" evidence="12">
    <location>
        <begin position="180"/>
        <end position="207"/>
    </location>
</feature>
<dbReference type="AlphaFoldDB" id="A0A1L8DGI6"/>
<sequence length="351" mass="40367">MLTQNLYNFRMGYPLFYLPPHPGAQQPDFPLNTSNYLPLTPPYEFPSYGYHEDSMRSSGDTYYPQFPTPPLSVSPRASGPNIRTTSVIVRVDEHRAATEAKSSDSEDETICRWEQCNKTFRNLESLANHVNQMHAHSGPGGLYYCKWEGCPRSEGGQWRGFNARYKMLVHVRTHTKEKPHQCPECDKSFSRAENLKIHTRSHSGEKPYVCPVEGCNKAYSNSSDRFKHTRTHETDKPYMCKVPGCQKRYTDPSSLRKHVKTFKHTETEIKVNVKISASDDLQEVSRDTLPPSLEHPIEDTYPHSASYHGTLFHKIHPPSSDDFWYHNPIEGIKLEDMEIDLPLDLSLHRSK</sequence>
<reference evidence="13" key="1">
    <citation type="submission" date="2016-12" db="EMBL/GenBank/DDBJ databases">
        <title>An insight into the sialome and mialome of the sand fly, Nyssomyia neivai.</title>
        <authorList>
            <person name="Sebastian V."/>
            <person name="Goulart T.M."/>
            <person name="Oliveira W."/>
            <person name="Calvo E."/>
            <person name="Oliveira L.F."/>
            <person name="Pinto M.C."/>
            <person name="Rosselino A.M."/>
            <person name="Ribeiro J.M."/>
        </authorList>
    </citation>
    <scope>NUCLEOTIDE SEQUENCE</scope>
</reference>
<keyword evidence="9" id="KW-0804">Transcription</keyword>
<keyword evidence="5 11" id="KW-0863">Zinc-finger</keyword>
<dbReference type="Pfam" id="PF00096">
    <property type="entry name" value="zf-C2H2"/>
    <property type="match status" value="3"/>
</dbReference>
<feature type="domain" description="C2H2-type" evidence="12">
    <location>
        <begin position="238"/>
        <end position="269"/>
    </location>
</feature>
<evidence type="ECO:0000256" key="5">
    <source>
        <dbReference type="ARBA" id="ARBA00022771"/>
    </source>
</evidence>
<dbReference type="GO" id="GO:0000978">
    <property type="term" value="F:RNA polymerase II cis-regulatory region sequence-specific DNA binding"/>
    <property type="evidence" value="ECO:0007669"/>
    <property type="project" value="TreeGrafter"/>
</dbReference>
<evidence type="ECO:0000313" key="13">
    <source>
        <dbReference type="EMBL" id="JAV05569.1"/>
    </source>
</evidence>
<accession>A0A1L8DGI6</accession>
<evidence type="ECO:0000256" key="4">
    <source>
        <dbReference type="ARBA" id="ARBA00022737"/>
    </source>
</evidence>
<dbReference type="GO" id="GO:0008270">
    <property type="term" value="F:zinc ion binding"/>
    <property type="evidence" value="ECO:0007669"/>
    <property type="project" value="UniProtKB-KW"/>
</dbReference>
<evidence type="ECO:0000256" key="6">
    <source>
        <dbReference type="ARBA" id="ARBA00022833"/>
    </source>
</evidence>
<evidence type="ECO:0000256" key="1">
    <source>
        <dbReference type="ARBA" id="ARBA00004123"/>
    </source>
</evidence>
<evidence type="ECO:0000256" key="8">
    <source>
        <dbReference type="ARBA" id="ARBA00023125"/>
    </source>
</evidence>
<dbReference type="FunFam" id="3.30.160.60:FF:000310">
    <property type="entry name" value="GLIS family zinc finger 2"/>
    <property type="match status" value="1"/>
</dbReference>
<dbReference type="PANTHER" id="PTHR45718">
    <property type="entry name" value="TRANSCRIPTIONAL ACTIVATOR CUBITUS INTERRUPTUS"/>
    <property type="match status" value="1"/>
</dbReference>
<name>A0A1L8DGI6_9DIPT</name>
<evidence type="ECO:0000256" key="3">
    <source>
        <dbReference type="ARBA" id="ARBA00022723"/>
    </source>
</evidence>
<evidence type="ECO:0000256" key="2">
    <source>
        <dbReference type="ARBA" id="ARBA00010831"/>
    </source>
</evidence>
<dbReference type="FunFam" id="3.30.160.60:FF:000359">
    <property type="entry name" value="GLIS family zinc finger 2"/>
    <property type="match status" value="1"/>
</dbReference>
<dbReference type="PANTHER" id="PTHR45718:SF8">
    <property type="entry name" value="GLIS FAMILY ZINC FINGER 2"/>
    <property type="match status" value="1"/>
</dbReference>
<keyword evidence="7" id="KW-0805">Transcription regulation</keyword>
<evidence type="ECO:0000256" key="9">
    <source>
        <dbReference type="ARBA" id="ARBA00023163"/>
    </source>
</evidence>
<dbReference type="PROSITE" id="PS00028">
    <property type="entry name" value="ZINC_FINGER_C2H2_1"/>
    <property type="match status" value="4"/>
</dbReference>
<feature type="domain" description="C2H2-type" evidence="12">
    <location>
        <begin position="109"/>
        <end position="139"/>
    </location>
</feature>
<dbReference type="InterPro" id="IPR013087">
    <property type="entry name" value="Znf_C2H2_type"/>
</dbReference>
<keyword evidence="8" id="KW-0238">DNA-binding</keyword>
<keyword evidence="3" id="KW-0479">Metal-binding</keyword>
<dbReference type="GO" id="GO:0000981">
    <property type="term" value="F:DNA-binding transcription factor activity, RNA polymerase II-specific"/>
    <property type="evidence" value="ECO:0007669"/>
    <property type="project" value="TreeGrafter"/>
</dbReference>
<dbReference type="InterPro" id="IPR056436">
    <property type="entry name" value="Znf-C2H2_ZIC1-5/GLI1-3-like"/>
</dbReference>
<dbReference type="SMART" id="SM00355">
    <property type="entry name" value="ZnF_C2H2"/>
    <property type="match status" value="5"/>
</dbReference>
<feature type="domain" description="C2H2-type" evidence="12">
    <location>
        <begin position="208"/>
        <end position="237"/>
    </location>
</feature>
<evidence type="ECO:0000256" key="11">
    <source>
        <dbReference type="PROSITE-ProRule" id="PRU00042"/>
    </source>
</evidence>
<evidence type="ECO:0000256" key="10">
    <source>
        <dbReference type="ARBA" id="ARBA00023242"/>
    </source>
</evidence>
<dbReference type="EMBL" id="GFDF01008515">
    <property type="protein sequence ID" value="JAV05569.1"/>
    <property type="molecule type" value="Transcribed_RNA"/>
</dbReference>
<dbReference type="SUPFAM" id="SSF57667">
    <property type="entry name" value="beta-beta-alpha zinc fingers"/>
    <property type="match status" value="3"/>
</dbReference>
<dbReference type="FunFam" id="3.30.160.60:FF:000019">
    <property type="entry name" value="GLI family zinc finger 3"/>
    <property type="match status" value="1"/>
</dbReference>
<dbReference type="GO" id="GO:0005634">
    <property type="term" value="C:nucleus"/>
    <property type="evidence" value="ECO:0007669"/>
    <property type="project" value="UniProtKB-SubCell"/>
</dbReference>
<keyword evidence="4" id="KW-0677">Repeat</keyword>
<dbReference type="InterPro" id="IPR043359">
    <property type="entry name" value="GLI-like"/>
</dbReference>
<proteinExistence type="inferred from homology"/>
<dbReference type="Gene3D" id="3.30.160.60">
    <property type="entry name" value="Classic Zinc Finger"/>
    <property type="match status" value="5"/>
</dbReference>
<dbReference type="InterPro" id="IPR036236">
    <property type="entry name" value="Znf_C2H2_sf"/>
</dbReference>
<organism evidence="13">
    <name type="scientific">Nyssomyia neivai</name>
    <dbReference type="NCBI Taxonomy" id="330878"/>
    <lineage>
        <taxon>Eukaryota</taxon>
        <taxon>Metazoa</taxon>
        <taxon>Ecdysozoa</taxon>
        <taxon>Arthropoda</taxon>
        <taxon>Hexapoda</taxon>
        <taxon>Insecta</taxon>
        <taxon>Pterygota</taxon>
        <taxon>Neoptera</taxon>
        <taxon>Endopterygota</taxon>
        <taxon>Diptera</taxon>
        <taxon>Nematocera</taxon>
        <taxon>Psychodoidea</taxon>
        <taxon>Psychodidae</taxon>
        <taxon>Nyssomyia</taxon>
    </lineage>
</organism>